<dbReference type="HOGENOM" id="CLU_005070_4_2_0"/>
<dbReference type="CDD" id="cd19499">
    <property type="entry name" value="RecA-like_ClpB_Hsp104-like"/>
    <property type="match status" value="1"/>
</dbReference>
<keyword evidence="1 5" id="KW-0677">Repeat</keyword>
<dbReference type="Gene3D" id="3.40.50.300">
    <property type="entry name" value="P-loop containing nucleotide triphosphate hydrolases"/>
    <property type="match status" value="2"/>
</dbReference>
<feature type="compositionally biased region" description="Acidic residues" evidence="6">
    <location>
        <begin position="164"/>
        <end position="176"/>
    </location>
</feature>
<dbReference type="Pfam" id="PF17871">
    <property type="entry name" value="AAA_lid_9"/>
    <property type="match status" value="1"/>
</dbReference>
<dbReference type="GO" id="GO:0008233">
    <property type="term" value="F:peptidase activity"/>
    <property type="evidence" value="ECO:0007669"/>
    <property type="project" value="UniProtKB-KW"/>
</dbReference>
<reference evidence="8" key="1">
    <citation type="journal article" date="2015" name="PeerJ">
        <title>First genomic representation of candidate bacterial phylum KSB3 points to enhanced environmental sensing as a trigger of wastewater bulking.</title>
        <authorList>
            <person name="Sekiguchi Y."/>
            <person name="Ohashi A."/>
            <person name="Parks D.H."/>
            <person name="Yamauchi T."/>
            <person name="Tyson G.W."/>
            <person name="Hugenholtz P."/>
        </authorList>
    </citation>
    <scope>NUCLEOTIDE SEQUENCE [LARGE SCALE GENOMIC DNA]</scope>
</reference>
<dbReference type="GO" id="GO:0006508">
    <property type="term" value="P:proteolysis"/>
    <property type="evidence" value="ECO:0007669"/>
    <property type="project" value="UniProtKB-KW"/>
</dbReference>
<evidence type="ECO:0000256" key="2">
    <source>
        <dbReference type="ARBA" id="ARBA00022741"/>
    </source>
</evidence>
<dbReference type="InterPro" id="IPR019489">
    <property type="entry name" value="Clp_ATPase_C"/>
</dbReference>
<evidence type="ECO:0000259" key="7">
    <source>
        <dbReference type="PROSITE" id="PS51903"/>
    </source>
</evidence>
<dbReference type="GO" id="GO:0005524">
    <property type="term" value="F:ATP binding"/>
    <property type="evidence" value="ECO:0007669"/>
    <property type="project" value="UniProtKB-KW"/>
</dbReference>
<feature type="region of interest" description="Disordered" evidence="6">
    <location>
        <begin position="157"/>
        <end position="184"/>
    </location>
</feature>
<dbReference type="InterPro" id="IPR013461">
    <property type="entry name" value="ClpA"/>
</dbReference>
<evidence type="ECO:0000313" key="9">
    <source>
        <dbReference type="Proteomes" id="UP000030700"/>
    </source>
</evidence>
<dbReference type="InterPro" id="IPR004176">
    <property type="entry name" value="Clp_R_N"/>
</dbReference>
<name>A0A0S6W162_9BACT</name>
<dbReference type="Pfam" id="PF10431">
    <property type="entry name" value="ClpB_D2-small"/>
    <property type="match status" value="1"/>
</dbReference>
<dbReference type="EMBL" id="DF820459">
    <property type="protein sequence ID" value="GAK53472.1"/>
    <property type="molecule type" value="Genomic_DNA"/>
</dbReference>
<dbReference type="InterPro" id="IPR001270">
    <property type="entry name" value="ClpA/B"/>
</dbReference>
<evidence type="ECO:0000256" key="4">
    <source>
        <dbReference type="ARBA" id="ARBA00023186"/>
    </source>
</evidence>
<dbReference type="PRINTS" id="PR00300">
    <property type="entry name" value="CLPPROTEASEA"/>
</dbReference>
<dbReference type="InterPro" id="IPR027417">
    <property type="entry name" value="P-loop_NTPase"/>
</dbReference>
<feature type="domain" description="Clp R" evidence="7">
    <location>
        <begin position="1"/>
        <end position="156"/>
    </location>
</feature>
<dbReference type="GO" id="GO:0016887">
    <property type="term" value="F:ATP hydrolysis activity"/>
    <property type="evidence" value="ECO:0007669"/>
    <property type="project" value="InterPro"/>
</dbReference>
<sequence>MSRHEVQSVVDSAVREAIMRRHEYITVEHLLYSLLQHDTGMTIVAECGGDVDLMLEELLEFFNSQIPTLPVKKRAKKADEAAQEDEASPVQTLGFRRVLERAVNQTMSSAKNEIEVGDLLAAMFLEQDSHAVYTLKKQGITRLDVLNYISHGVGKGNDDMPPLDFDDMGEGEELEDEGHPQPRQQPQAGFKLETFAANLTELARQGKLDPLVGREFETKRLIQILCRRLKHNPVLIGEPGVGKTAIVEGLAQKIVKKDVPRMLQQTEIFALDLGALLAGTKFRGQFEQRLKSVLKAINQHNQNNKAGLGAILFVDEIHMIVGAGATTGTSVDASGLLKHALHADNLRCIGTTTHEEYRRHFEHDRALARRFQKIDVTEPSVEDAIKILHGLRPRFEEYYQIKYTDPALESAVNLAFRHINERFLPDKAIDVIDEVGALNQIRAQEQQKTVLDVVDVEEVVTSIAHIPDLNPGQSEREQLAVLEKNMKQKVFGQNRGIDAVVGAIKLSRAGLTLPDKPVGAFLFAGPTGVGKTEVAKQLAACLGIRFTRFDMSEYMEKHAVSRLIGAPPGYVGYDQGGLLTETIRKHPHCVLLLDEIEKAHIDLFDILLQVMDHATLTDNTGREADFRNVILIMTSNAGAREMNRRIIGFDNTVDTTASKTAIEHLFSPEFRNRLTEIVFFDPLSQEIMLQVVDKFIGELNEQLLAQKVQVTLDDAAKTWLAKHGYDERYGARPLGRLIQTTIRQPLAEDILFGKLQEGGAANVSVKDDKLVVAVQ</sequence>
<dbReference type="InterPro" id="IPR003593">
    <property type="entry name" value="AAA+_ATPase"/>
</dbReference>
<keyword evidence="8" id="KW-0645">Protease</keyword>
<organism evidence="8">
    <name type="scientific">Candidatus Moduliflexus flocculans</name>
    <dbReference type="NCBI Taxonomy" id="1499966"/>
    <lineage>
        <taxon>Bacteria</taxon>
        <taxon>Candidatus Moduliflexota</taxon>
        <taxon>Candidatus Moduliflexia</taxon>
        <taxon>Candidatus Moduliflexales</taxon>
        <taxon>Candidatus Moduliflexaceae</taxon>
    </lineage>
</organism>
<evidence type="ECO:0000256" key="5">
    <source>
        <dbReference type="PROSITE-ProRule" id="PRU01251"/>
    </source>
</evidence>
<dbReference type="GO" id="GO:0043335">
    <property type="term" value="P:protein unfolding"/>
    <property type="evidence" value="ECO:0007669"/>
    <property type="project" value="InterPro"/>
</dbReference>
<dbReference type="AlphaFoldDB" id="A0A0S6W162"/>
<dbReference type="CDD" id="cd00009">
    <property type="entry name" value="AAA"/>
    <property type="match status" value="1"/>
</dbReference>
<dbReference type="InterPro" id="IPR003959">
    <property type="entry name" value="ATPase_AAA_core"/>
</dbReference>
<dbReference type="Gene3D" id="1.10.1780.10">
    <property type="entry name" value="Clp, N-terminal domain"/>
    <property type="match status" value="1"/>
</dbReference>
<dbReference type="SUPFAM" id="SSF52540">
    <property type="entry name" value="P-loop containing nucleoside triphosphate hydrolases"/>
    <property type="match status" value="2"/>
</dbReference>
<dbReference type="PROSITE" id="PS51903">
    <property type="entry name" value="CLP_R"/>
    <property type="match status" value="1"/>
</dbReference>
<evidence type="ECO:0000313" key="8">
    <source>
        <dbReference type="EMBL" id="GAK53472.1"/>
    </source>
</evidence>
<keyword evidence="9" id="KW-1185">Reference proteome</keyword>
<dbReference type="Pfam" id="PF07724">
    <property type="entry name" value="AAA_2"/>
    <property type="match status" value="1"/>
</dbReference>
<dbReference type="PANTHER" id="PTHR11638:SF111">
    <property type="entry name" value="ATP-DEPENDENT CLP PROTEASE ATP-BINDING SUBUNIT CLPA"/>
    <property type="match status" value="1"/>
</dbReference>
<dbReference type="SUPFAM" id="SSF81923">
    <property type="entry name" value="Double Clp-N motif"/>
    <property type="match status" value="1"/>
</dbReference>
<dbReference type="NCBIfam" id="TIGR02639">
    <property type="entry name" value="ClpA"/>
    <property type="match status" value="1"/>
</dbReference>
<dbReference type="InterPro" id="IPR028299">
    <property type="entry name" value="ClpA/B_CS2"/>
</dbReference>
<dbReference type="InterPro" id="IPR050130">
    <property type="entry name" value="ClpA_ClpB"/>
</dbReference>
<dbReference type="InterPro" id="IPR036628">
    <property type="entry name" value="Clp_N_dom_sf"/>
</dbReference>
<keyword evidence="2" id="KW-0547">Nucleotide-binding</keyword>
<proteinExistence type="predicted"/>
<dbReference type="SMART" id="SM00382">
    <property type="entry name" value="AAA"/>
    <property type="match status" value="2"/>
</dbReference>
<dbReference type="Proteomes" id="UP000030700">
    <property type="component" value="Unassembled WGS sequence"/>
</dbReference>
<dbReference type="PANTHER" id="PTHR11638">
    <property type="entry name" value="ATP-DEPENDENT CLP PROTEASE"/>
    <property type="match status" value="1"/>
</dbReference>
<dbReference type="Gene3D" id="1.10.8.60">
    <property type="match status" value="2"/>
</dbReference>
<dbReference type="GO" id="GO:0005737">
    <property type="term" value="C:cytoplasm"/>
    <property type="evidence" value="ECO:0007669"/>
    <property type="project" value="TreeGrafter"/>
</dbReference>
<dbReference type="Pfam" id="PF02861">
    <property type="entry name" value="Clp_N"/>
    <property type="match status" value="1"/>
</dbReference>
<keyword evidence="4" id="KW-0143">Chaperone</keyword>
<dbReference type="InterPro" id="IPR041546">
    <property type="entry name" value="ClpA/ClpB_AAA_lid"/>
</dbReference>
<evidence type="ECO:0000256" key="3">
    <source>
        <dbReference type="ARBA" id="ARBA00022840"/>
    </source>
</evidence>
<dbReference type="SMART" id="SM01086">
    <property type="entry name" value="ClpB_D2-small"/>
    <property type="match status" value="1"/>
</dbReference>
<dbReference type="GO" id="GO:0034605">
    <property type="term" value="P:cellular response to heat"/>
    <property type="evidence" value="ECO:0007669"/>
    <property type="project" value="TreeGrafter"/>
</dbReference>
<gene>
    <name evidence="8" type="ORF">U14_04737</name>
</gene>
<accession>A0A0S6W162</accession>
<dbReference type="PROSITE" id="PS00871">
    <property type="entry name" value="CLPAB_2"/>
    <property type="match status" value="1"/>
</dbReference>
<evidence type="ECO:0000256" key="6">
    <source>
        <dbReference type="SAM" id="MobiDB-lite"/>
    </source>
</evidence>
<keyword evidence="8" id="KW-0378">Hydrolase</keyword>
<dbReference type="STRING" id="1499966.U14_04737"/>
<evidence type="ECO:0000256" key="1">
    <source>
        <dbReference type="ARBA" id="ARBA00022737"/>
    </source>
</evidence>
<dbReference type="Pfam" id="PF00004">
    <property type="entry name" value="AAA"/>
    <property type="match status" value="1"/>
</dbReference>
<keyword evidence="3 8" id="KW-0067">ATP-binding</keyword>
<protein>
    <submittedName>
        <fullName evidence="8">ATP-dependent Clp protease, ATP-binding subunit clpA</fullName>
    </submittedName>
</protein>